<dbReference type="Pfam" id="PF08552">
    <property type="entry name" value="Kei1"/>
    <property type="match status" value="1"/>
</dbReference>
<feature type="transmembrane region" description="Helical" evidence="2">
    <location>
        <begin position="81"/>
        <end position="108"/>
    </location>
</feature>
<gene>
    <name evidence="3" type="ORF">B0H67DRAFT_449756</name>
</gene>
<proteinExistence type="predicted"/>
<keyword evidence="2" id="KW-0812">Transmembrane</keyword>
<evidence type="ECO:0000256" key="2">
    <source>
        <dbReference type="SAM" id="Phobius"/>
    </source>
</evidence>
<organism evidence="3 4">
    <name type="scientific">Lasiosphaeris hirsuta</name>
    <dbReference type="NCBI Taxonomy" id="260670"/>
    <lineage>
        <taxon>Eukaryota</taxon>
        <taxon>Fungi</taxon>
        <taxon>Dikarya</taxon>
        <taxon>Ascomycota</taxon>
        <taxon>Pezizomycotina</taxon>
        <taxon>Sordariomycetes</taxon>
        <taxon>Sordariomycetidae</taxon>
        <taxon>Sordariales</taxon>
        <taxon>Lasiosphaeriaceae</taxon>
        <taxon>Lasiosphaeris</taxon>
    </lineage>
</organism>
<name>A0AA40DWY3_9PEZI</name>
<dbReference type="GO" id="GO:0070916">
    <property type="term" value="C:inositol phosphoceramide synthase complex"/>
    <property type="evidence" value="ECO:0007669"/>
    <property type="project" value="TreeGrafter"/>
</dbReference>
<accession>A0AA40DWY3</accession>
<feature type="transmembrane region" description="Helical" evidence="2">
    <location>
        <begin position="21"/>
        <end position="46"/>
    </location>
</feature>
<dbReference type="PANTHER" id="PTHR28077:SF1">
    <property type="entry name" value="INOSITOL PHOSPHORYLCERAMIDE SYNTHASE REGULATORY SUBUNIT KEI1"/>
    <property type="match status" value="1"/>
</dbReference>
<feature type="non-terminal residue" evidence="3">
    <location>
        <position position="1"/>
    </location>
</feature>
<keyword evidence="2" id="KW-1133">Transmembrane helix</keyword>
<evidence type="ECO:0000256" key="1">
    <source>
        <dbReference type="SAM" id="MobiDB-lite"/>
    </source>
</evidence>
<reference evidence="3" key="1">
    <citation type="submission" date="2023-06" db="EMBL/GenBank/DDBJ databases">
        <title>Genome-scale phylogeny and comparative genomics of the fungal order Sordariales.</title>
        <authorList>
            <consortium name="Lawrence Berkeley National Laboratory"/>
            <person name="Hensen N."/>
            <person name="Bonometti L."/>
            <person name="Westerberg I."/>
            <person name="Brannstrom I.O."/>
            <person name="Guillou S."/>
            <person name="Cros-Aarteil S."/>
            <person name="Calhoun S."/>
            <person name="Haridas S."/>
            <person name="Kuo A."/>
            <person name="Mondo S."/>
            <person name="Pangilinan J."/>
            <person name="Riley R."/>
            <person name="Labutti K."/>
            <person name="Andreopoulos B."/>
            <person name="Lipzen A."/>
            <person name="Chen C."/>
            <person name="Yanf M."/>
            <person name="Daum C."/>
            <person name="Ng V."/>
            <person name="Clum A."/>
            <person name="Steindorff A."/>
            <person name="Ohm R."/>
            <person name="Martin F."/>
            <person name="Silar P."/>
            <person name="Natvig D."/>
            <person name="Lalanne C."/>
            <person name="Gautier V."/>
            <person name="Ament-Velasquez S.L."/>
            <person name="Kruys A."/>
            <person name="Hutchinson M.I."/>
            <person name="Powell A.J."/>
            <person name="Barry K."/>
            <person name="Miller A.N."/>
            <person name="Grigoriev I.V."/>
            <person name="Debuchy R."/>
            <person name="Gladieux P."/>
            <person name="Thoren M.H."/>
            <person name="Johannesson H."/>
        </authorList>
    </citation>
    <scope>NUCLEOTIDE SEQUENCE</scope>
    <source>
        <strain evidence="3">SMH4607-1</strain>
    </source>
</reference>
<dbReference type="GO" id="GO:0070917">
    <property type="term" value="F:inositol phosphoceramide synthase regulator activity"/>
    <property type="evidence" value="ECO:0007669"/>
    <property type="project" value="InterPro"/>
</dbReference>
<dbReference type="EMBL" id="JAUKUA010000004">
    <property type="protein sequence ID" value="KAK0714783.1"/>
    <property type="molecule type" value="Genomic_DNA"/>
</dbReference>
<protein>
    <submittedName>
        <fullName evidence="3">Inositolphosphorylceramide synthase subunit Kei1-domain-containing protein</fullName>
    </submittedName>
</protein>
<keyword evidence="2" id="KW-0472">Membrane</keyword>
<feature type="transmembrane region" description="Helical" evidence="2">
    <location>
        <begin position="52"/>
        <end position="69"/>
    </location>
</feature>
<dbReference type="Proteomes" id="UP001172102">
    <property type="component" value="Unassembled WGS sequence"/>
</dbReference>
<feature type="non-terminal residue" evidence="3">
    <location>
        <position position="251"/>
    </location>
</feature>
<keyword evidence="4" id="KW-1185">Reference proteome</keyword>
<feature type="region of interest" description="Disordered" evidence="1">
    <location>
        <begin position="192"/>
        <end position="212"/>
    </location>
</feature>
<dbReference type="AlphaFoldDB" id="A0AA40DWY3"/>
<dbReference type="PANTHER" id="PTHR28077">
    <property type="entry name" value="INOSITOL PHOSPHORYLCERAMIDE SYNTHASE REGULATORY SUBUNIT KEI1"/>
    <property type="match status" value="1"/>
</dbReference>
<dbReference type="InterPro" id="IPR013862">
    <property type="entry name" value="Kei1"/>
</dbReference>
<sequence length="251" mass="27091">RLRLPRPKTFLGLLSLQTGTELLSLLLVFNKATGIYGVLTLFTGFVPSALQVSLYILEVLMVALLAYLIPHIRQQSPFHNLALAWLYVVDSAVNAAYTAAFAAIWFLANFHDAEGPAGVDAGPTAKRDEPEFDDVAPLDTGSVAAAAVSSVNDSVASMVLVIGFTLMRIYFSLVIMAYARTILRRCMRANDPGDESGEVGKGRENSPFAEGATLGDGVKGKLGRIMVSVGRGYWLGSRMEDEEWVNDTGSK</sequence>
<comment type="caution">
    <text evidence="3">The sequence shown here is derived from an EMBL/GenBank/DDBJ whole genome shotgun (WGS) entry which is preliminary data.</text>
</comment>
<evidence type="ECO:0000313" key="4">
    <source>
        <dbReference type="Proteomes" id="UP001172102"/>
    </source>
</evidence>
<dbReference type="GO" id="GO:0000139">
    <property type="term" value="C:Golgi membrane"/>
    <property type="evidence" value="ECO:0007669"/>
    <property type="project" value="TreeGrafter"/>
</dbReference>
<dbReference type="GO" id="GO:0006673">
    <property type="term" value="P:inositol phosphoceramide metabolic process"/>
    <property type="evidence" value="ECO:0007669"/>
    <property type="project" value="InterPro"/>
</dbReference>
<evidence type="ECO:0000313" key="3">
    <source>
        <dbReference type="EMBL" id="KAK0714783.1"/>
    </source>
</evidence>
<feature type="transmembrane region" description="Helical" evidence="2">
    <location>
        <begin position="158"/>
        <end position="179"/>
    </location>
</feature>